<proteinExistence type="predicted"/>
<gene>
    <name evidence="2" type="ORF">CKM354_001244500</name>
</gene>
<dbReference type="EMBL" id="BOLY01000009">
    <property type="protein sequence ID" value="GIZ49415.1"/>
    <property type="molecule type" value="Genomic_DNA"/>
</dbReference>
<name>A0A9P3FM01_9PEZI</name>
<accession>A0A9P3FM01</accession>
<dbReference type="AlphaFoldDB" id="A0A9P3FM01"/>
<dbReference type="OrthoDB" id="5422613at2759"/>
<evidence type="ECO:0000313" key="2">
    <source>
        <dbReference type="EMBL" id="GIZ49415.1"/>
    </source>
</evidence>
<dbReference type="PANTHER" id="PTHR38167">
    <property type="entry name" value="C2H2-TYPE DOMAIN-CONTAINING PROTEIN"/>
    <property type="match status" value="1"/>
</dbReference>
<sequence>MSEAEQLCLVLKWAYLDSLDSSVARRLTFDSYFSTMSHASNDGDGSEQRESSVASSTSLDNLEEHQNYREVASPIPEPTTVVQAIHGSTQDRVYTLLLEIVTTIPAAKALAEERLLLPIEAKDRSVAEAEAEASTQEKQPITSLKRKAYEICKNCNAEYQVNDNRKGDCVYHDGNKEVNDDADTWADHDENVHGHPEDLMSDSTYEEGFIWDCCDETGSADGCVVSKHEPKESQDSNKARKILQPISRNVVHGIVNGTAAEGAFRGPGGRAVM</sequence>
<evidence type="ECO:0000256" key="1">
    <source>
        <dbReference type="SAM" id="MobiDB-lite"/>
    </source>
</evidence>
<feature type="compositionally biased region" description="Polar residues" evidence="1">
    <location>
        <begin position="51"/>
        <end position="60"/>
    </location>
</feature>
<keyword evidence="3" id="KW-1185">Reference proteome</keyword>
<protein>
    <submittedName>
        <fullName evidence="2">Uncharacterized protein</fullName>
    </submittedName>
</protein>
<dbReference type="GeneID" id="68298020"/>
<feature type="region of interest" description="Disordered" evidence="1">
    <location>
        <begin position="38"/>
        <end position="61"/>
    </location>
</feature>
<comment type="caution">
    <text evidence="2">The sequence shown here is derived from an EMBL/GenBank/DDBJ whole genome shotgun (WGS) entry which is preliminary data.</text>
</comment>
<evidence type="ECO:0000313" key="3">
    <source>
        <dbReference type="Proteomes" id="UP000825890"/>
    </source>
</evidence>
<dbReference type="RefSeq" id="XP_044663902.1">
    <property type="nucleotide sequence ID" value="XM_044807967.1"/>
</dbReference>
<organism evidence="2 3">
    <name type="scientific">Cercospora kikuchii</name>
    <dbReference type="NCBI Taxonomy" id="84275"/>
    <lineage>
        <taxon>Eukaryota</taxon>
        <taxon>Fungi</taxon>
        <taxon>Dikarya</taxon>
        <taxon>Ascomycota</taxon>
        <taxon>Pezizomycotina</taxon>
        <taxon>Dothideomycetes</taxon>
        <taxon>Dothideomycetidae</taxon>
        <taxon>Mycosphaerellales</taxon>
        <taxon>Mycosphaerellaceae</taxon>
        <taxon>Cercospora</taxon>
    </lineage>
</organism>
<reference evidence="2 3" key="1">
    <citation type="submission" date="2021-01" db="EMBL/GenBank/DDBJ databases">
        <title>Cercospora kikuchii MAFF 305040 whole genome shotgun sequence.</title>
        <authorList>
            <person name="Kashiwa T."/>
            <person name="Suzuki T."/>
        </authorList>
    </citation>
    <scope>NUCLEOTIDE SEQUENCE [LARGE SCALE GENOMIC DNA]</scope>
    <source>
        <strain evidence="2 3">MAFF 305040</strain>
    </source>
</reference>
<dbReference type="Proteomes" id="UP000825890">
    <property type="component" value="Unassembled WGS sequence"/>
</dbReference>
<dbReference type="PANTHER" id="PTHR38167:SF1">
    <property type="entry name" value="C2H2-TYPE DOMAIN-CONTAINING PROTEIN"/>
    <property type="match status" value="1"/>
</dbReference>